<feature type="domain" description="ABC transporter" evidence="4">
    <location>
        <begin position="18"/>
        <end position="251"/>
    </location>
</feature>
<sequence>MAGTSAAATALDQDGPLVSLKNVTKRFPGIVANDRISIDFWPGEVHVLLGENGAGKSTLVSMLTGFQQPSEGEIEVAGVPQDLSSPQRALDLGIGAVYQHSMLAPTLTLAENVSLGRPWWQKPDRRGIADEMRKTANSVGITIRPEALTSALSLGERQQAEIVRALMRGSRFLILDEATAMLTPKDAEKLGNLMRLIAQDGRGVVFITHKLNEAVAYGDRISVLRLGKKVGGLPPEQLRAMDKTEAHDEIVRLMFGTRTTGSEATENTPPPQHKLDETEKPILEILALEVDDEATPVSGIELKIRPGEVVGIAGIDGNGQVQLAEALAGQRPVRNGRIYLDGVSIEDKSIGGRRNLGLSYVTDDRLGEGIVGAFPVSLNLLLKQIGDAPFWKHGLEQPAEIARNATEKVAAFDIRTPGIGTPAGKLSGGNIQKLLLARELGEKTRAVIFAKPTYGLDLQNIAASRNRIREAADARKAVLLISTELDELLELSDRIAVMSQGRIVGIVDNNETARQRVGELMSGVGE</sequence>
<evidence type="ECO:0000256" key="2">
    <source>
        <dbReference type="ARBA" id="ARBA00022741"/>
    </source>
</evidence>
<evidence type="ECO:0000313" key="5">
    <source>
        <dbReference type="EMBL" id="MBN9673902.1"/>
    </source>
</evidence>
<evidence type="ECO:0000256" key="3">
    <source>
        <dbReference type="ARBA" id="ARBA00022840"/>
    </source>
</evidence>
<dbReference type="PANTHER" id="PTHR43790:SF4">
    <property type="entry name" value="GUANOSINE IMPORT ATP-BINDING PROTEIN NUPO"/>
    <property type="match status" value="1"/>
</dbReference>
<dbReference type="GO" id="GO:0016887">
    <property type="term" value="F:ATP hydrolysis activity"/>
    <property type="evidence" value="ECO:0007669"/>
    <property type="project" value="InterPro"/>
</dbReference>
<keyword evidence="3 5" id="KW-0067">ATP-binding</keyword>
<feature type="domain" description="ABC transporter" evidence="4">
    <location>
        <begin position="273"/>
        <end position="525"/>
    </location>
</feature>
<dbReference type="InterPro" id="IPR017871">
    <property type="entry name" value="ABC_transporter-like_CS"/>
</dbReference>
<accession>A0A939J6M7</accession>
<protein>
    <submittedName>
        <fullName evidence="5">ABC transporter ATP-binding protein</fullName>
    </submittedName>
</protein>
<proteinExistence type="inferred from homology"/>
<evidence type="ECO:0000259" key="4">
    <source>
        <dbReference type="PROSITE" id="PS50893"/>
    </source>
</evidence>
<name>A0A939J6M7_9HYPH</name>
<dbReference type="SMART" id="SM00382">
    <property type="entry name" value="AAA"/>
    <property type="match status" value="1"/>
</dbReference>
<dbReference type="CDD" id="cd03216">
    <property type="entry name" value="ABC_Carb_Monos_I"/>
    <property type="match status" value="1"/>
</dbReference>
<dbReference type="PROSITE" id="PS50893">
    <property type="entry name" value="ABC_TRANSPORTER_2"/>
    <property type="match status" value="2"/>
</dbReference>
<dbReference type="EMBL" id="JAEKJZ010000008">
    <property type="protein sequence ID" value="MBN9673902.1"/>
    <property type="molecule type" value="Genomic_DNA"/>
</dbReference>
<gene>
    <name evidence="5" type="ORF">JF539_26330</name>
</gene>
<keyword evidence="2" id="KW-0547">Nucleotide-binding</keyword>
<evidence type="ECO:0000313" key="6">
    <source>
        <dbReference type="Proteomes" id="UP000664096"/>
    </source>
</evidence>
<dbReference type="GO" id="GO:0005524">
    <property type="term" value="F:ATP binding"/>
    <property type="evidence" value="ECO:0007669"/>
    <property type="project" value="UniProtKB-KW"/>
</dbReference>
<dbReference type="AlphaFoldDB" id="A0A939J6M7"/>
<reference evidence="5" key="1">
    <citation type="submission" date="2020-12" db="EMBL/GenBank/DDBJ databases">
        <title>Oil enriched cultivation method for isolating marine PHA-producing bacteria.</title>
        <authorList>
            <person name="Zheng W."/>
            <person name="Yu S."/>
            <person name="Huang Y."/>
        </authorList>
    </citation>
    <scope>NUCLEOTIDE SEQUENCE</scope>
    <source>
        <strain evidence="5">SY-2-12</strain>
    </source>
</reference>
<dbReference type="InterPro" id="IPR027417">
    <property type="entry name" value="P-loop_NTPase"/>
</dbReference>
<dbReference type="CDD" id="cd03215">
    <property type="entry name" value="ABC_Carb_Monos_II"/>
    <property type="match status" value="1"/>
</dbReference>
<dbReference type="SUPFAM" id="SSF52540">
    <property type="entry name" value="P-loop containing nucleoside triphosphate hydrolases"/>
    <property type="match status" value="2"/>
</dbReference>
<dbReference type="Pfam" id="PF00005">
    <property type="entry name" value="ABC_tran"/>
    <property type="match status" value="2"/>
</dbReference>
<dbReference type="InterPro" id="IPR003439">
    <property type="entry name" value="ABC_transporter-like_ATP-bd"/>
</dbReference>
<dbReference type="PROSITE" id="PS00211">
    <property type="entry name" value="ABC_TRANSPORTER_1"/>
    <property type="match status" value="1"/>
</dbReference>
<dbReference type="Gene3D" id="3.40.50.300">
    <property type="entry name" value="P-loop containing nucleotide triphosphate hydrolases"/>
    <property type="match status" value="2"/>
</dbReference>
<dbReference type="RefSeq" id="WP_207144202.1">
    <property type="nucleotide sequence ID" value="NZ_JAEKJZ010000008.1"/>
</dbReference>
<dbReference type="InterPro" id="IPR050107">
    <property type="entry name" value="ABC_carbohydrate_import_ATPase"/>
</dbReference>
<comment type="caution">
    <text evidence="5">The sequence shown here is derived from an EMBL/GenBank/DDBJ whole genome shotgun (WGS) entry which is preliminary data.</text>
</comment>
<organism evidence="5 6">
    <name type="scientific">Roseibium aggregatum</name>
    <dbReference type="NCBI Taxonomy" id="187304"/>
    <lineage>
        <taxon>Bacteria</taxon>
        <taxon>Pseudomonadati</taxon>
        <taxon>Pseudomonadota</taxon>
        <taxon>Alphaproteobacteria</taxon>
        <taxon>Hyphomicrobiales</taxon>
        <taxon>Stappiaceae</taxon>
        <taxon>Roseibium</taxon>
    </lineage>
</organism>
<dbReference type="PANTHER" id="PTHR43790">
    <property type="entry name" value="CARBOHYDRATE TRANSPORT ATP-BINDING PROTEIN MG119-RELATED"/>
    <property type="match status" value="1"/>
</dbReference>
<evidence type="ECO:0000256" key="1">
    <source>
        <dbReference type="ARBA" id="ARBA00005417"/>
    </source>
</evidence>
<comment type="similarity">
    <text evidence="1">Belongs to the ABC transporter superfamily.</text>
</comment>
<dbReference type="InterPro" id="IPR003593">
    <property type="entry name" value="AAA+_ATPase"/>
</dbReference>
<dbReference type="Proteomes" id="UP000664096">
    <property type="component" value="Unassembled WGS sequence"/>
</dbReference>